<dbReference type="OrthoDB" id="9807558at2"/>
<dbReference type="Gene3D" id="1.10.10.10">
    <property type="entry name" value="Winged helix-like DNA-binding domain superfamily/Winged helix DNA-binding domain"/>
    <property type="match status" value="1"/>
</dbReference>
<dbReference type="RefSeq" id="WP_136571762.1">
    <property type="nucleotide sequence ID" value="NZ_STFG01000001.1"/>
</dbReference>
<dbReference type="SMART" id="SM00346">
    <property type="entry name" value="HTH_ICLR"/>
    <property type="match status" value="1"/>
</dbReference>
<dbReference type="InterPro" id="IPR036388">
    <property type="entry name" value="WH-like_DNA-bd_sf"/>
</dbReference>
<evidence type="ECO:0000259" key="5">
    <source>
        <dbReference type="PROSITE" id="PS51078"/>
    </source>
</evidence>
<dbReference type="Pfam" id="PF01614">
    <property type="entry name" value="IclR_C"/>
    <property type="match status" value="1"/>
</dbReference>
<dbReference type="PANTHER" id="PTHR30136:SF39">
    <property type="entry name" value="TRANSCRIPTIONAL REGULATORY PROTEIN"/>
    <property type="match status" value="1"/>
</dbReference>
<dbReference type="Gene3D" id="3.30.450.40">
    <property type="match status" value="1"/>
</dbReference>
<evidence type="ECO:0000259" key="4">
    <source>
        <dbReference type="PROSITE" id="PS51077"/>
    </source>
</evidence>
<dbReference type="Pfam" id="PF09339">
    <property type="entry name" value="HTH_IclR"/>
    <property type="match status" value="1"/>
</dbReference>
<dbReference type="PANTHER" id="PTHR30136">
    <property type="entry name" value="HELIX-TURN-HELIX TRANSCRIPTIONAL REGULATOR, ICLR FAMILY"/>
    <property type="match status" value="1"/>
</dbReference>
<feature type="domain" description="HTH iclR-type" evidence="4">
    <location>
        <begin position="11"/>
        <end position="74"/>
    </location>
</feature>
<evidence type="ECO:0000256" key="1">
    <source>
        <dbReference type="ARBA" id="ARBA00023015"/>
    </source>
</evidence>
<gene>
    <name evidence="6" type="ORF">E9531_00380</name>
</gene>
<dbReference type="FunFam" id="1.10.10.10:FF:000056">
    <property type="entry name" value="IclR family transcriptional regulator"/>
    <property type="match status" value="1"/>
</dbReference>
<dbReference type="InterPro" id="IPR029016">
    <property type="entry name" value="GAF-like_dom_sf"/>
</dbReference>
<accession>A0A4S8FBU6</accession>
<keyword evidence="3" id="KW-0804">Transcription</keyword>
<proteinExistence type="predicted"/>
<evidence type="ECO:0000313" key="6">
    <source>
        <dbReference type="EMBL" id="THU05050.1"/>
    </source>
</evidence>
<name>A0A4S8FBU6_9BURK</name>
<dbReference type="InterPro" id="IPR036390">
    <property type="entry name" value="WH_DNA-bd_sf"/>
</dbReference>
<protein>
    <submittedName>
        <fullName evidence="6">IclR family transcriptional regulator</fullName>
    </submittedName>
</protein>
<dbReference type="PROSITE" id="PS51077">
    <property type="entry name" value="HTH_ICLR"/>
    <property type="match status" value="1"/>
</dbReference>
<dbReference type="SUPFAM" id="SSF46785">
    <property type="entry name" value="Winged helix' DNA-binding domain"/>
    <property type="match status" value="1"/>
</dbReference>
<dbReference type="GO" id="GO:0003700">
    <property type="term" value="F:DNA-binding transcription factor activity"/>
    <property type="evidence" value="ECO:0007669"/>
    <property type="project" value="TreeGrafter"/>
</dbReference>
<dbReference type="InterPro" id="IPR005471">
    <property type="entry name" value="Tscrpt_reg_IclR_N"/>
</dbReference>
<comment type="caution">
    <text evidence="6">The sequence shown here is derived from an EMBL/GenBank/DDBJ whole genome shotgun (WGS) entry which is preliminary data.</text>
</comment>
<evidence type="ECO:0000256" key="3">
    <source>
        <dbReference type="ARBA" id="ARBA00023163"/>
    </source>
</evidence>
<sequence length="265" mass="28721">MELLPKKQEGAQSVRRALAVLRVLAAGQEHGVRLLDVAKATGFNRATVHRLLQVMMEEGAVEQDPSSRKYLIGSEVSLMGMARTARFPIRSVAVPQMRTLSEKEGETSFLTIRSGDDSVCIARELGSFMVKVLSIEVGARRPLGVGVSGLVLLAALDDEHVDDIIERNASKLSNMGITADALRERVVQTRQKGYAFAPIGVVPYTRALAVPVYSPAAEVVAGLAVTAVSNRLPERRLPSLVNAMAMRAQAIGEAWARQEGSRRHE</sequence>
<dbReference type="EMBL" id="STFG01000001">
    <property type="protein sequence ID" value="THU05050.1"/>
    <property type="molecule type" value="Genomic_DNA"/>
</dbReference>
<organism evidence="6 7">
    <name type="scientific">Lampropedia puyangensis</name>
    <dbReference type="NCBI Taxonomy" id="1330072"/>
    <lineage>
        <taxon>Bacteria</taxon>
        <taxon>Pseudomonadati</taxon>
        <taxon>Pseudomonadota</taxon>
        <taxon>Betaproteobacteria</taxon>
        <taxon>Burkholderiales</taxon>
        <taxon>Comamonadaceae</taxon>
        <taxon>Lampropedia</taxon>
    </lineage>
</organism>
<keyword evidence="2" id="KW-0238">DNA-binding</keyword>
<feature type="domain" description="IclR-ED" evidence="5">
    <location>
        <begin position="75"/>
        <end position="257"/>
    </location>
</feature>
<keyword evidence="1" id="KW-0805">Transcription regulation</keyword>
<dbReference type="Proteomes" id="UP000308917">
    <property type="component" value="Unassembled WGS sequence"/>
</dbReference>
<dbReference type="InterPro" id="IPR050707">
    <property type="entry name" value="HTH_MetabolicPath_Reg"/>
</dbReference>
<dbReference type="PROSITE" id="PS51078">
    <property type="entry name" value="ICLR_ED"/>
    <property type="match status" value="1"/>
</dbReference>
<reference evidence="6 7" key="1">
    <citation type="journal article" date="2015" name="Antonie Van Leeuwenhoek">
        <title>Lampropedia puyangensis sp. nov., isolated from symptomatic bark of Populus ? euramericana canker and emended description of Lampropedia hyalina (Ehrenberg 1832) Lee et al. 2004.</title>
        <authorList>
            <person name="Li Y."/>
            <person name="Wang T."/>
            <person name="Piao C.G."/>
            <person name="Wang L.F."/>
            <person name="Tian G.Z."/>
            <person name="Zhu T.H."/>
            <person name="Guo M.W."/>
        </authorList>
    </citation>
    <scope>NUCLEOTIDE SEQUENCE [LARGE SCALE GENOMIC DNA]</scope>
    <source>
        <strain evidence="6 7">2-bin</strain>
    </source>
</reference>
<dbReference type="InterPro" id="IPR014757">
    <property type="entry name" value="Tscrpt_reg_IclR_C"/>
</dbReference>
<evidence type="ECO:0000313" key="7">
    <source>
        <dbReference type="Proteomes" id="UP000308917"/>
    </source>
</evidence>
<dbReference type="GO" id="GO:0003677">
    <property type="term" value="F:DNA binding"/>
    <property type="evidence" value="ECO:0007669"/>
    <property type="project" value="UniProtKB-KW"/>
</dbReference>
<evidence type="ECO:0000256" key="2">
    <source>
        <dbReference type="ARBA" id="ARBA00023125"/>
    </source>
</evidence>
<dbReference type="SUPFAM" id="SSF55781">
    <property type="entry name" value="GAF domain-like"/>
    <property type="match status" value="1"/>
</dbReference>
<dbReference type="AlphaFoldDB" id="A0A4S8FBU6"/>
<dbReference type="GO" id="GO:0045892">
    <property type="term" value="P:negative regulation of DNA-templated transcription"/>
    <property type="evidence" value="ECO:0007669"/>
    <property type="project" value="TreeGrafter"/>
</dbReference>
<keyword evidence="7" id="KW-1185">Reference proteome</keyword>